<name>A0A1H8KIP5_9ACTN</name>
<protein>
    <submittedName>
        <fullName evidence="1">Polyketide cyclase / dehydrase and lipid transport</fullName>
    </submittedName>
</protein>
<dbReference type="Proteomes" id="UP000181951">
    <property type="component" value="Unassembled WGS sequence"/>
</dbReference>
<dbReference type="STRING" id="310780.SAMN05216267_101326"/>
<organism evidence="1 2">
    <name type="scientific">Actinacidiphila rubida</name>
    <dbReference type="NCBI Taxonomy" id="310780"/>
    <lineage>
        <taxon>Bacteria</taxon>
        <taxon>Bacillati</taxon>
        <taxon>Actinomycetota</taxon>
        <taxon>Actinomycetes</taxon>
        <taxon>Kitasatosporales</taxon>
        <taxon>Streptomycetaceae</taxon>
        <taxon>Actinacidiphila</taxon>
    </lineage>
</organism>
<dbReference type="SUPFAM" id="SSF55961">
    <property type="entry name" value="Bet v1-like"/>
    <property type="match status" value="1"/>
</dbReference>
<reference evidence="1 2" key="1">
    <citation type="submission" date="2016-10" db="EMBL/GenBank/DDBJ databases">
        <authorList>
            <person name="de Groot N.N."/>
        </authorList>
    </citation>
    <scope>NUCLEOTIDE SEQUENCE [LARGE SCALE GENOMIC DNA]</scope>
    <source>
        <strain evidence="1 2">CGMCC 4.2026</strain>
    </source>
</reference>
<sequence>MWTYEHSVETTAAPEAIWRLWADVENWWTWNADIVAIRIDGPFREGAEIVMTPAGEDPVRLVVADVVAGERFVDEARFEGLVLRTTHRVDAGTGLATRVTYRMEITGAGAGELGPRIGPAVTGDWPETMAALVKLAAA</sequence>
<evidence type="ECO:0000313" key="1">
    <source>
        <dbReference type="EMBL" id="SEN92735.1"/>
    </source>
</evidence>
<accession>A0A1H8KIP5</accession>
<dbReference type="InterPro" id="IPR023393">
    <property type="entry name" value="START-like_dom_sf"/>
</dbReference>
<gene>
    <name evidence="1" type="ORF">SAMN05216267_101326</name>
</gene>
<dbReference type="RefSeq" id="WP_069462252.1">
    <property type="nucleotide sequence ID" value="NZ_FODD01000013.1"/>
</dbReference>
<proteinExistence type="predicted"/>
<evidence type="ECO:0000313" key="2">
    <source>
        <dbReference type="Proteomes" id="UP000181951"/>
    </source>
</evidence>
<keyword evidence="2" id="KW-1185">Reference proteome</keyword>
<dbReference type="Gene3D" id="3.30.530.20">
    <property type="match status" value="1"/>
</dbReference>
<dbReference type="EMBL" id="FODD01000013">
    <property type="protein sequence ID" value="SEN92735.1"/>
    <property type="molecule type" value="Genomic_DNA"/>
</dbReference>
<dbReference type="OrthoDB" id="9810827at2"/>
<dbReference type="AlphaFoldDB" id="A0A1H8KIP5"/>